<feature type="domain" description="Sigma-54 factor interaction" evidence="7">
    <location>
        <begin position="142"/>
        <end position="370"/>
    </location>
</feature>
<keyword evidence="10" id="KW-1185">Reference proteome</keyword>
<dbReference type="SUPFAM" id="SSF52172">
    <property type="entry name" value="CheY-like"/>
    <property type="match status" value="1"/>
</dbReference>
<dbReference type="InterPro" id="IPR025662">
    <property type="entry name" value="Sigma_54_int_dom_ATP-bd_1"/>
</dbReference>
<dbReference type="FunFam" id="3.40.50.300:FF:000006">
    <property type="entry name" value="DNA-binding transcriptional regulator NtrC"/>
    <property type="match status" value="1"/>
</dbReference>
<feature type="domain" description="Response regulatory" evidence="8">
    <location>
        <begin position="3"/>
        <end position="117"/>
    </location>
</feature>
<dbReference type="SMART" id="SM00382">
    <property type="entry name" value="AAA"/>
    <property type="match status" value="1"/>
</dbReference>
<dbReference type="SUPFAM" id="SSF52540">
    <property type="entry name" value="P-loop containing nucleoside triphosphate hydrolases"/>
    <property type="match status" value="1"/>
</dbReference>
<dbReference type="Gene3D" id="3.40.50.300">
    <property type="entry name" value="P-loop containing nucleotide triphosphate hydrolases"/>
    <property type="match status" value="1"/>
</dbReference>
<dbReference type="Pfam" id="PF25601">
    <property type="entry name" value="AAA_lid_14"/>
    <property type="match status" value="1"/>
</dbReference>
<dbReference type="InterPro" id="IPR027417">
    <property type="entry name" value="P-loop_NTPase"/>
</dbReference>
<name>A0A8J2TQB2_9BACI</name>
<feature type="modified residue" description="4-aspartylphosphate" evidence="6">
    <location>
        <position position="52"/>
    </location>
</feature>
<protein>
    <submittedName>
        <fullName evidence="9">Acetoacetate metabolism regulatory protein AtoC</fullName>
    </submittedName>
</protein>
<dbReference type="PROSITE" id="PS00676">
    <property type="entry name" value="SIGMA54_INTERACT_2"/>
    <property type="match status" value="1"/>
</dbReference>
<dbReference type="Pfam" id="PF02954">
    <property type="entry name" value="HTH_8"/>
    <property type="match status" value="1"/>
</dbReference>
<dbReference type="Pfam" id="PF00158">
    <property type="entry name" value="Sigma54_activat"/>
    <property type="match status" value="1"/>
</dbReference>
<evidence type="ECO:0000256" key="6">
    <source>
        <dbReference type="PROSITE-ProRule" id="PRU00169"/>
    </source>
</evidence>
<evidence type="ECO:0000313" key="10">
    <source>
        <dbReference type="Proteomes" id="UP000602050"/>
    </source>
</evidence>
<dbReference type="Gene3D" id="1.10.8.60">
    <property type="match status" value="1"/>
</dbReference>
<keyword evidence="2" id="KW-0067">ATP-binding</keyword>
<dbReference type="Pfam" id="PF00072">
    <property type="entry name" value="Response_reg"/>
    <property type="match status" value="1"/>
</dbReference>
<dbReference type="PROSITE" id="PS50110">
    <property type="entry name" value="RESPONSE_REGULATORY"/>
    <property type="match status" value="1"/>
</dbReference>
<accession>A0A8J2TQB2</accession>
<dbReference type="PROSITE" id="PS00688">
    <property type="entry name" value="SIGMA54_INTERACT_3"/>
    <property type="match status" value="1"/>
</dbReference>
<evidence type="ECO:0000259" key="8">
    <source>
        <dbReference type="PROSITE" id="PS50110"/>
    </source>
</evidence>
<evidence type="ECO:0000313" key="9">
    <source>
        <dbReference type="EMBL" id="GFZ89097.1"/>
    </source>
</evidence>
<dbReference type="InterPro" id="IPR025943">
    <property type="entry name" value="Sigma_54_int_dom_ATP-bd_2"/>
</dbReference>
<dbReference type="GO" id="GO:0005524">
    <property type="term" value="F:ATP binding"/>
    <property type="evidence" value="ECO:0007669"/>
    <property type="project" value="UniProtKB-KW"/>
</dbReference>
<evidence type="ECO:0000256" key="4">
    <source>
        <dbReference type="ARBA" id="ARBA00023125"/>
    </source>
</evidence>
<dbReference type="SUPFAM" id="SSF46689">
    <property type="entry name" value="Homeodomain-like"/>
    <property type="match status" value="1"/>
</dbReference>
<dbReference type="EMBL" id="BMEV01000086">
    <property type="protein sequence ID" value="GFZ89097.1"/>
    <property type="molecule type" value="Genomic_DNA"/>
</dbReference>
<dbReference type="InterPro" id="IPR002197">
    <property type="entry name" value="HTH_Fis"/>
</dbReference>
<evidence type="ECO:0000256" key="3">
    <source>
        <dbReference type="ARBA" id="ARBA00023015"/>
    </source>
</evidence>
<keyword evidence="1" id="KW-0547">Nucleotide-binding</keyword>
<proteinExistence type="predicted"/>
<reference evidence="9" key="1">
    <citation type="journal article" date="2014" name="Int. J. Syst. Evol. Microbiol.">
        <title>Complete genome sequence of Corynebacterium casei LMG S-19264T (=DSM 44701T), isolated from a smear-ripened cheese.</title>
        <authorList>
            <consortium name="US DOE Joint Genome Institute (JGI-PGF)"/>
            <person name="Walter F."/>
            <person name="Albersmeier A."/>
            <person name="Kalinowski J."/>
            <person name="Ruckert C."/>
        </authorList>
    </citation>
    <scope>NUCLEOTIDE SEQUENCE</scope>
    <source>
        <strain evidence="9">CGMCC 1.12360</strain>
    </source>
</reference>
<dbReference type="InterPro" id="IPR002078">
    <property type="entry name" value="Sigma_54_int"/>
</dbReference>
<dbReference type="InterPro" id="IPR025944">
    <property type="entry name" value="Sigma_54_int_dom_CS"/>
</dbReference>
<dbReference type="InterPro" id="IPR001789">
    <property type="entry name" value="Sig_transdc_resp-reg_receiver"/>
</dbReference>
<comment type="caution">
    <text evidence="9">The sequence shown here is derived from an EMBL/GenBank/DDBJ whole genome shotgun (WGS) entry which is preliminary data.</text>
</comment>
<dbReference type="Proteomes" id="UP000602050">
    <property type="component" value="Unassembled WGS sequence"/>
</dbReference>
<evidence type="ECO:0000256" key="5">
    <source>
        <dbReference type="ARBA" id="ARBA00023163"/>
    </source>
</evidence>
<dbReference type="PROSITE" id="PS00675">
    <property type="entry name" value="SIGMA54_INTERACT_1"/>
    <property type="match status" value="1"/>
</dbReference>
<dbReference type="InterPro" id="IPR058031">
    <property type="entry name" value="AAA_lid_NorR"/>
</dbReference>
<dbReference type="Gene3D" id="3.40.50.2300">
    <property type="match status" value="1"/>
</dbReference>
<dbReference type="InterPro" id="IPR011006">
    <property type="entry name" value="CheY-like_superfamily"/>
</dbReference>
<keyword evidence="5" id="KW-0804">Transcription</keyword>
<gene>
    <name evidence="9" type="ORF">GCM10010978_30660</name>
</gene>
<dbReference type="PROSITE" id="PS50045">
    <property type="entry name" value="SIGMA54_INTERACT_4"/>
    <property type="match status" value="1"/>
</dbReference>
<evidence type="ECO:0000256" key="1">
    <source>
        <dbReference type="ARBA" id="ARBA00022741"/>
    </source>
</evidence>
<dbReference type="GO" id="GO:0000160">
    <property type="term" value="P:phosphorelay signal transduction system"/>
    <property type="evidence" value="ECO:0007669"/>
    <property type="project" value="InterPro"/>
</dbReference>
<dbReference type="InterPro" id="IPR003593">
    <property type="entry name" value="AAA+_ATPase"/>
</dbReference>
<dbReference type="RefSeq" id="WP_188393284.1">
    <property type="nucleotide sequence ID" value="NZ_BMEV01000086.1"/>
</dbReference>
<dbReference type="GO" id="GO:0043565">
    <property type="term" value="F:sequence-specific DNA binding"/>
    <property type="evidence" value="ECO:0007669"/>
    <property type="project" value="InterPro"/>
</dbReference>
<dbReference type="PRINTS" id="PR01590">
    <property type="entry name" value="HTHFIS"/>
</dbReference>
<keyword evidence="3" id="KW-0805">Transcription regulation</keyword>
<dbReference type="Gene3D" id="1.10.10.60">
    <property type="entry name" value="Homeodomain-like"/>
    <property type="match status" value="1"/>
</dbReference>
<dbReference type="SMART" id="SM00448">
    <property type="entry name" value="REC"/>
    <property type="match status" value="1"/>
</dbReference>
<keyword evidence="6" id="KW-0597">Phosphoprotein</keyword>
<sequence>MKNILLVDDETKILKILKSSLSKKGYTVFTAANGQEARRKISEVPANLVFLDVKLPDVSGLQLLQEFIGLYPNKVYIMMTAYGNIDNAVSAMKVGAFDYMTKPVRLDELVLTIEKAFEWIGVKEENKLLKEQLQQTEEYGELIASSNAMKNILQLVERVAPTEANVLIQGESGTGKTKIAHMIHKLSERKNGPFIPVNCASIPEQLLESELFGYEKGAFTGAVASRKGKFESSDGGTIFLDEIGEISQSFQAKLLQITQDKTFMRVGSNVLRKADTRIICATNQDLKKLVEAGQFREDLYYRLNIVDIYIPSLRERKEEVPVLVEKFLERYRKKYERNFQVNKELLNQLMQYNWPGNVRELENAIERAVVLCRGELLTIEDFPKEIRDFVNDDQIVAVEETDNMTLPEVLSSIEKKYILKALDESLGQPSKAAKKLGISRQSLLYKMKKYFS</sequence>
<dbReference type="CDD" id="cd00009">
    <property type="entry name" value="AAA"/>
    <property type="match status" value="1"/>
</dbReference>
<keyword evidence="4" id="KW-0238">DNA-binding</keyword>
<dbReference type="AlphaFoldDB" id="A0A8J2TQB2"/>
<evidence type="ECO:0000259" key="7">
    <source>
        <dbReference type="PROSITE" id="PS50045"/>
    </source>
</evidence>
<dbReference type="GO" id="GO:0006355">
    <property type="term" value="P:regulation of DNA-templated transcription"/>
    <property type="evidence" value="ECO:0007669"/>
    <property type="project" value="InterPro"/>
</dbReference>
<dbReference type="InterPro" id="IPR009057">
    <property type="entry name" value="Homeodomain-like_sf"/>
</dbReference>
<reference evidence="9" key="2">
    <citation type="submission" date="2020-09" db="EMBL/GenBank/DDBJ databases">
        <authorList>
            <person name="Sun Q."/>
            <person name="Zhou Y."/>
        </authorList>
    </citation>
    <scope>NUCLEOTIDE SEQUENCE</scope>
    <source>
        <strain evidence="9">CGMCC 1.12360</strain>
    </source>
</reference>
<organism evidence="9 10">
    <name type="scientific">Compostibacillus humi</name>
    <dbReference type="NCBI Taxonomy" id="1245525"/>
    <lineage>
        <taxon>Bacteria</taxon>
        <taxon>Bacillati</taxon>
        <taxon>Bacillota</taxon>
        <taxon>Bacilli</taxon>
        <taxon>Bacillales</taxon>
        <taxon>Bacillaceae</taxon>
        <taxon>Compostibacillus</taxon>
    </lineage>
</organism>
<evidence type="ECO:0000256" key="2">
    <source>
        <dbReference type="ARBA" id="ARBA00022840"/>
    </source>
</evidence>
<dbReference type="PANTHER" id="PTHR32071">
    <property type="entry name" value="TRANSCRIPTIONAL REGULATORY PROTEIN"/>
    <property type="match status" value="1"/>
</dbReference>